<dbReference type="SUPFAM" id="SSF53474">
    <property type="entry name" value="alpha/beta-Hydrolases"/>
    <property type="match status" value="1"/>
</dbReference>
<dbReference type="Pfam" id="PF12146">
    <property type="entry name" value="Hydrolase_4"/>
    <property type="match status" value="1"/>
</dbReference>
<name>A0A8T1QIQ2_CARIL</name>
<dbReference type="EMBL" id="CM031829">
    <property type="protein sequence ID" value="KAG6712753.1"/>
    <property type="molecule type" value="Genomic_DNA"/>
</dbReference>
<feature type="compositionally biased region" description="Basic and acidic residues" evidence="1">
    <location>
        <begin position="288"/>
        <end position="338"/>
    </location>
</feature>
<feature type="compositionally biased region" description="Polar residues" evidence="1">
    <location>
        <begin position="275"/>
        <end position="287"/>
    </location>
</feature>
<feature type="region of interest" description="Disordered" evidence="1">
    <location>
        <begin position="272"/>
        <end position="354"/>
    </location>
</feature>
<dbReference type="PANTHER" id="PTHR12277:SF134">
    <property type="entry name" value="ALPHA_BETA-HYDROLASES SUPERFAMILY PROTEIN"/>
    <property type="match status" value="1"/>
</dbReference>
<dbReference type="InterPro" id="IPR022742">
    <property type="entry name" value="Hydrolase_4"/>
</dbReference>
<comment type="caution">
    <text evidence="3">The sequence shown here is derived from an EMBL/GenBank/DDBJ whole genome shotgun (WGS) entry which is preliminary data.</text>
</comment>
<dbReference type="AlphaFoldDB" id="A0A8T1QIQ2"/>
<reference evidence="4" key="2">
    <citation type="submission" date="2021-01" db="EMBL/GenBank/DDBJ databases">
        <authorList>
            <person name="Lovell J.T."/>
            <person name="Bentley N."/>
            <person name="Bhattarai G."/>
            <person name="Jenkins J.W."/>
            <person name="Sreedasyam A."/>
            <person name="Alarcon Y."/>
            <person name="Bock C."/>
            <person name="Boston L."/>
            <person name="Carlson J."/>
            <person name="Cervantes K."/>
            <person name="Clermont K."/>
            <person name="Krom N."/>
            <person name="Kubenka K."/>
            <person name="Mamidi S."/>
            <person name="Mattison C."/>
            <person name="Monteros M."/>
            <person name="Pisani C."/>
            <person name="Plott C."/>
            <person name="Rajasekar S."/>
            <person name="Rhein H.S."/>
            <person name="Rohla C."/>
            <person name="Song M."/>
            <person name="Hilaire R.S."/>
            <person name="Shu S."/>
            <person name="Wells L."/>
            <person name="Wang X."/>
            <person name="Webber J."/>
            <person name="Heerema R.J."/>
            <person name="Klein P."/>
            <person name="Conner P."/>
            <person name="Grauke L."/>
            <person name="Grimwood J."/>
            <person name="Schmutz J."/>
            <person name="Randall J.J."/>
        </authorList>
    </citation>
    <scope>NUCLEOTIDE SEQUENCE</scope>
    <source>
        <tissue evidence="4">Leaf</tissue>
    </source>
</reference>
<protein>
    <recommendedName>
        <fullName evidence="2">Serine aminopeptidase S33 domain-containing protein</fullName>
    </recommendedName>
</protein>
<accession>A0A8T1QIQ2</accession>
<dbReference type="Proteomes" id="UP000811246">
    <property type="component" value="Chromosome 5"/>
</dbReference>
<feature type="domain" description="Serine aminopeptidase S33" evidence="2">
    <location>
        <begin position="69"/>
        <end position="176"/>
    </location>
</feature>
<dbReference type="EMBL" id="CM031813">
    <property type="protein sequence ID" value="KAG6654074.1"/>
    <property type="molecule type" value="Genomic_DNA"/>
</dbReference>
<evidence type="ECO:0000313" key="4">
    <source>
        <dbReference type="EMBL" id="KAG6712753.1"/>
    </source>
</evidence>
<keyword evidence="5" id="KW-1185">Reference proteome</keyword>
<proteinExistence type="predicted"/>
<dbReference type="OrthoDB" id="446723at2759"/>
<dbReference type="Proteomes" id="UP000811609">
    <property type="component" value="Chromosome 5"/>
</dbReference>
<evidence type="ECO:0000313" key="3">
    <source>
        <dbReference type="EMBL" id="KAG6654074.1"/>
    </source>
</evidence>
<evidence type="ECO:0000256" key="1">
    <source>
        <dbReference type="SAM" id="MobiDB-lite"/>
    </source>
</evidence>
<dbReference type="InterPro" id="IPR029058">
    <property type="entry name" value="AB_hydrolase_fold"/>
</dbReference>
<reference evidence="3" key="1">
    <citation type="submission" date="2020-12" db="EMBL/GenBank/DDBJ databases">
        <title>WGS assembly of Carya illinoinensis cv. Pawnee.</title>
        <authorList>
            <person name="Platts A."/>
            <person name="Shu S."/>
            <person name="Wright S."/>
            <person name="Barry K."/>
            <person name="Edger P."/>
            <person name="Pires J.C."/>
            <person name="Schmutz J."/>
        </authorList>
    </citation>
    <scope>NUCLEOTIDE SEQUENCE</scope>
    <source>
        <tissue evidence="3">Leaf</tissue>
    </source>
</reference>
<organism evidence="3 5">
    <name type="scientific">Carya illinoinensis</name>
    <name type="common">Pecan</name>
    <dbReference type="NCBI Taxonomy" id="32201"/>
    <lineage>
        <taxon>Eukaryota</taxon>
        <taxon>Viridiplantae</taxon>
        <taxon>Streptophyta</taxon>
        <taxon>Embryophyta</taxon>
        <taxon>Tracheophyta</taxon>
        <taxon>Spermatophyta</taxon>
        <taxon>Magnoliopsida</taxon>
        <taxon>eudicotyledons</taxon>
        <taxon>Gunneridae</taxon>
        <taxon>Pentapetalae</taxon>
        <taxon>rosids</taxon>
        <taxon>fabids</taxon>
        <taxon>Fagales</taxon>
        <taxon>Juglandaceae</taxon>
        <taxon>Carya</taxon>
    </lineage>
</organism>
<evidence type="ECO:0000313" key="5">
    <source>
        <dbReference type="Proteomes" id="UP000811609"/>
    </source>
</evidence>
<dbReference type="PANTHER" id="PTHR12277">
    <property type="entry name" value="ALPHA/BETA HYDROLASE DOMAIN-CONTAINING PROTEIN"/>
    <property type="match status" value="1"/>
</dbReference>
<sequence>MGSATSSMAAKFAFFPPDPPSYSIYVDVSTGKTRMSDVIHQREDVDVLKLSTKRGNEIVAMYVKNPSASMTVLYSHGNAADLGQMYHIFTELSLHLGANLMGYDYSGYGQSSGKASEQDTYADVEAAYKCLEETYGAKEEDIILYGQSVGSGPTLDLAVRLPRLRAVILHSPILSGLRVMYPVKRTFWFDIYKNIDKIPLVNCPVLVIHGTEDEVVDFSHGKQLWELCKEKYEPLWLKGGNHCNLELYPEYLKHLRKFITAVEKLPRLQLESGEISEQSENSSSATEQKSRESTDYREKSRPSIGQREKSRLSTDNREKSRTSTDKREKSRRSMDRSGKARNSTDQSERARNSFDRLGDMVRSVGLCNVDCLKQTALEA</sequence>
<evidence type="ECO:0000259" key="2">
    <source>
        <dbReference type="Pfam" id="PF12146"/>
    </source>
</evidence>
<gene>
    <name evidence="3" type="ORF">CIPAW_05G120600</name>
    <name evidence="4" type="ORF">I3842_05G117600</name>
</gene>
<dbReference type="Gene3D" id="3.40.50.1820">
    <property type="entry name" value="alpha/beta hydrolase"/>
    <property type="match status" value="1"/>
</dbReference>